<dbReference type="PANTHER" id="PTHR11977:SF51">
    <property type="entry name" value="PROTEIN FLIGHTLESS-1 HOMOLOG"/>
    <property type="match status" value="1"/>
</dbReference>
<dbReference type="STRING" id="48709.A0A1D2MS70"/>
<keyword evidence="1" id="KW-0677">Repeat</keyword>
<dbReference type="GO" id="GO:0051016">
    <property type="term" value="P:barbed-end actin filament capping"/>
    <property type="evidence" value="ECO:0007669"/>
    <property type="project" value="TreeGrafter"/>
</dbReference>
<keyword evidence="4" id="KW-1185">Reference proteome</keyword>
<dbReference type="SUPFAM" id="SSF55753">
    <property type="entry name" value="Actin depolymerizing proteins"/>
    <property type="match status" value="1"/>
</dbReference>
<dbReference type="GO" id="GO:0051015">
    <property type="term" value="F:actin filament binding"/>
    <property type="evidence" value="ECO:0007669"/>
    <property type="project" value="InterPro"/>
</dbReference>
<evidence type="ECO:0000256" key="1">
    <source>
        <dbReference type="ARBA" id="ARBA00022737"/>
    </source>
</evidence>
<evidence type="ECO:0000313" key="4">
    <source>
        <dbReference type="Proteomes" id="UP000094527"/>
    </source>
</evidence>
<dbReference type="GO" id="GO:0051014">
    <property type="term" value="P:actin filament severing"/>
    <property type="evidence" value="ECO:0007669"/>
    <property type="project" value="TreeGrafter"/>
</dbReference>
<evidence type="ECO:0000259" key="2">
    <source>
        <dbReference type="Pfam" id="PF00626"/>
    </source>
</evidence>
<accession>A0A1D2MS70</accession>
<name>A0A1D2MS70_ORCCI</name>
<evidence type="ECO:0000313" key="3">
    <source>
        <dbReference type="EMBL" id="ODM95846.1"/>
    </source>
</evidence>
<proteinExistence type="predicted"/>
<dbReference type="OrthoDB" id="20529at2759"/>
<protein>
    <submittedName>
        <fullName evidence="3">Protein flightless-1</fullName>
    </submittedName>
</protein>
<dbReference type="InterPro" id="IPR007122">
    <property type="entry name" value="Villin/Gelsolin"/>
</dbReference>
<organism evidence="3 4">
    <name type="scientific">Orchesella cincta</name>
    <name type="common">Springtail</name>
    <name type="synonym">Podura cincta</name>
    <dbReference type="NCBI Taxonomy" id="48709"/>
    <lineage>
        <taxon>Eukaryota</taxon>
        <taxon>Metazoa</taxon>
        <taxon>Ecdysozoa</taxon>
        <taxon>Arthropoda</taxon>
        <taxon>Hexapoda</taxon>
        <taxon>Collembola</taxon>
        <taxon>Entomobryomorpha</taxon>
        <taxon>Entomobryoidea</taxon>
        <taxon>Orchesellidae</taxon>
        <taxon>Orchesellinae</taxon>
        <taxon>Orchesella</taxon>
    </lineage>
</organism>
<dbReference type="CDD" id="cd11280">
    <property type="entry name" value="gelsolin_like"/>
    <property type="match status" value="1"/>
</dbReference>
<dbReference type="InterPro" id="IPR007123">
    <property type="entry name" value="Gelsolin-like_dom"/>
</dbReference>
<dbReference type="GO" id="GO:0005546">
    <property type="term" value="F:phosphatidylinositol-4,5-bisphosphate binding"/>
    <property type="evidence" value="ECO:0007669"/>
    <property type="project" value="TreeGrafter"/>
</dbReference>
<dbReference type="EMBL" id="LJIJ01000614">
    <property type="protein sequence ID" value="ODM95846.1"/>
    <property type="molecule type" value="Genomic_DNA"/>
</dbReference>
<dbReference type="GO" id="GO:0030239">
    <property type="term" value="P:myofibril assembly"/>
    <property type="evidence" value="ECO:0007669"/>
    <property type="project" value="TreeGrafter"/>
</dbReference>
<dbReference type="Pfam" id="PF00626">
    <property type="entry name" value="Gelsolin"/>
    <property type="match status" value="1"/>
</dbReference>
<dbReference type="GO" id="GO:0005737">
    <property type="term" value="C:cytoplasm"/>
    <property type="evidence" value="ECO:0007669"/>
    <property type="project" value="TreeGrafter"/>
</dbReference>
<dbReference type="InterPro" id="IPR029006">
    <property type="entry name" value="ADF-H/Gelsolin-like_dom_sf"/>
</dbReference>
<dbReference type="FunFam" id="3.40.20.10:FF:000031">
    <property type="entry name" value="protein flightless-1 homolog isoform X1"/>
    <property type="match status" value="1"/>
</dbReference>
<gene>
    <name evidence="3" type="ORF">Ocin01_10842</name>
</gene>
<dbReference type="GO" id="GO:0015629">
    <property type="term" value="C:actin cytoskeleton"/>
    <property type="evidence" value="ECO:0007669"/>
    <property type="project" value="TreeGrafter"/>
</dbReference>
<comment type="caution">
    <text evidence="3">The sequence shown here is derived from an EMBL/GenBank/DDBJ whole genome shotgun (WGS) entry which is preliminary data.</text>
</comment>
<sequence>MHEYMSRLYRVHGKGSSIQLEPVPVDWKFLDPRFVFILDDGLKIYVWMGKKSKSTLRPKARLLAEKVNKEERKNMGEIYVFNEGQEVGDFWVVLGASESGEAPSEPLKYPSSKALSLASAAASDSYGSCGCGRGLVFHFGRPYAGLRYKFLASANLCARLAF</sequence>
<reference evidence="3 4" key="1">
    <citation type="journal article" date="2016" name="Genome Biol. Evol.">
        <title>Gene Family Evolution Reflects Adaptation to Soil Environmental Stressors in the Genome of the Collembolan Orchesella cincta.</title>
        <authorList>
            <person name="Faddeeva-Vakhrusheva A."/>
            <person name="Derks M.F."/>
            <person name="Anvar S.Y."/>
            <person name="Agamennone V."/>
            <person name="Suring W."/>
            <person name="Smit S."/>
            <person name="van Straalen N.M."/>
            <person name="Roelofs D."/>
        </authorList>
    </citation>
    <scope>NUCLEOTIDE SEQUENCE [LARGE SCALE GENOMIC DNA]</scope>
    <source>
        <tissue evidence="3">Mixed pool</tissue>
    </source>
</reference>
<dbReference type="Proteomes" id="UP000094527">
    <property type="component" value="Unassembled WGS sequence"/>
</dbReference>
<dbReference type="PANTHER" id="PTHR11977">
    <property type="entry name" value="VILLIN"/>
    <property type="match status" value="1"/>
</dbReference>
<dbReference type="GO" id="GO:0005634">
    <property type="term" value="C:nucleus"/>
    <property type="evidence" value="ECO:0007669"/>
    <property type="project" value="TreeGrafter"/>
</dbReference>
<dbReference type="AlphaFoldDB" id="A0A1D2MS70"/>
<dbReference type="GO" id="GO:0008154">
    <property type="term" value="P:actin polymerization or depolymerization"/>
    <property type="evidence" value="ECO:0007669"/>
    <property type="project" value="TreeGrafter"/>
</dbReference>
<feature type="domain" description="Gelsolin-like" evidence="2">
    <location>
        <begin position="18"/>
        <end position="91"/>
    </location>
</feature>
<dbReference type="Gene3D" id="3.40.20.10">
    <property type="entry name" value="Severin"/>
    <property type="match status" value="1"/>
</dbReference>
<dbReference type="SMART" id="SM00262">
    <property type="entry name" value="GEL"/>
    <property type="match status" value="1"/>
</dbReference>